<dbReference type="RefSeq" id="WP_118024742.1">
    <property type="nucleotide sequence ID" value="NZ_QSFO01000002.1"/>
</dbReference>
<feature type="domain" description="Transposase IS200-like" evidence="1">
    <location>
        <begin position="13"/>
        <end position="133"/>
    </location>
</feature>
<sequence>MSEEQYHSASHCKYLTQYHIIWCPKFRFSVLQNGADDTLKNILANICNQYGYIIKALEVMPDHIHIFVDCPQTVAPYDIVRTLKSISAIEMFKAYPQLKQFYSRCGVLWSRGYFVSTVGHISEATVKKYIEEQKDHE</sequence>
<dbReference type="Gene3D" id="3.30.70.1290">
    <property type="entry name" value="Transposase IS200-like"/>
    <property type="match status" value="1"/>
</dbReference>
<dbReference type="PANTHER" id="PTHR33360">
    <property type="entry name" value="TRANSPOSASE FOR INSERTION SEQUENCE ELEMENT IS200"/>
    <property type="match status" value="1"/>
</dbReference>
<organism evidence="2 3">
    <name type="scientific">Eubacterium ventriosum</name>
    <dbReference type="NCBI Taxonomy" id="39496"/>
    <lineage>
        <taxon>Bacteria</taxon>
        <taxon>Bacillati</taxon>
        <taxon>Bacillota</taxon>
        <taxon>Clostridia</taxon>
        <taxon>Eubacteriales</taxon>
        <taxon>Eubacteriaceae</taxon>
        <taxon>Eubacterium</taxon>
    </lineage>
</organism>
<dbReference type="GO" id="GO:0006313">
    <property type="term" value="P:DNA transposition"/>
    <property type="evidence" value="ECO:0007669"/>
    <property type="project" value="InterPro"/>
</dbReference>
<dbReference type="EMBL" id="QSFO01000002">
    <property type="protein sequence ID" value="RHA56682.1"/>
    <property type="molecule type" value="Genomic_DNA"/>
</dbReference>
<dbReference type="InterPro" id="IPR036515">
    <property type="entry name" value="Transposase_17_sf"/>
</dbReference>
<dbReference type="Proteomes" id="UP000284598">
    <property type="component" value="Unassembled WGS sequence"/>
</dbReference>
<accession>A0A413S4Q3</accession>
<dbReference type="SUPFAM" id="SSF143422">
    <property type="entry name" value="Transposase IS200-like"/>
    <property type="match status" value="1"/>
</dbReference>
<dbReference type="SMART" id="SM01321">
    <property type="entry name" value="Y1_Tnp"/>
    <property type="match status" value="1"/>
</dbReference>
<evidence type="ECO:0000313" key="2">
    <source>
        <dbReference type="EMBL" id="RHA56682.1"/>
    </source>
</evidence>
<name>A0A413S4Q3_9FIRM</name>
<evidence type="ECO:0000313" key="3">
    <source>
        <dbReference type="Proteomes" id="UP000284598"/>
    </source>
</evidence>
<reference evidence="2 3" key="1">
    <citation type="submission" date="2018-08" db="EMBL/GenBank/DDBJ databases">
        <title>A genome reference for cultivated species of the human gut microbiota.</title>
        <authorList>
            <person name="Zou Y."/>
            <person name="Xue W."/>
            <person name="Luo G."/>
        </authorList>
    </citation>
    <scope>NUCLEOTIDE SEQUENCE [LARGE SCALE GENOMIC DNA]</scope>
    <source>
        <strain evidence="2 3">AM43-2</strain>
    </source>
</reference>
<gene>
    <name evidence="2" type="primary">tnpA</name>
    <name evidence="2" type="ORF">DW929_02205</name>
</gene>
<proteinExistence type="predicted"/>
<comment type="caution">
    <text evidence="2">The sequence shown here is derived from an EMBL/GenBank/DDBJ whole genome shotgun (WGS) entry which is preliminary data.</text>
</comment>
<dbReference type="PANTHER" id="PTHR33360:SF2">
    <property type="entry name" value="TRANSPOSASE FOR INSERTION SEQUENCE ELEMENT IS200"/>
    <property type="match status" value="1"/>
</dbReference>
<dbReference type="AlphaFoldDB" id="A0A413S4Q3"/>
<dbReference type="InterPro" id="IPR002686">
    <property type="entry name" value="Transposase_17"/>
</dbReference>
<evidence type="ECO:0000259" key="1">
    <source>
        <dbReference type="SMART" id="SM01321"/>
    </source>
</evidence>
<dbReference type="Pfam" id="PF01797">
    <property type="entry name" value="Y1_Tnp"/>
    <property type="match status" value="1"/>
</dbReference>
<dbReference type="NCBIfam" id="NF033573">
    <property type="entry name" value="transpos_IS200"/>
    <property type="match status" value="1"/>
</dbReference>
<dbReference type="GO" id="GO:0003677">
    <property type="term" value="F:DNA binding"/>
    <property type="evidence" value="ECO:0007669"/>
    <property type="project" value="InterPro"/>
</dbReference>
<dbReference type="GO" id="GO:0004803">
    <property type="term" value="F:transposase activity"/>
    <property type="evidence" value="ECO:0007669"/>
    <property type="project" value="InterPro"/>
</dbReference>
<protein>
    <submittedName>
        <fullName evidence="2">IS200/IS605 family transposase</fullName>
    </submittedName>
</protein>